<protein>
    <submittedName>
        <fullName evidence="1">Uncharacterized protein</fullName>
    </submittedName>
</protein>
<proteinExistence type="predicted"/>
<dbReference type="EMBL" id="ABVR01000043">
    <property type="protein sequence ID" value="EEG88450.1"/>
    <property type="molecule type" value="Genomic_DNA"/>
</dbReference>
<dbReference type="Proteomes" id="UP000003793">
    <property type="component" value="Unassembled WGS sequence"/>
</dbReference>
<evidence type="ECO:0000313" key="1">
    <source>
        <dbReference type="EMBL" id="EEG88450.1"/>
    </source>
</evidence>
<gene>
    <name evidence="1" type="ORF">COPCOM_03147</name>
</gene>
<dbReference type="AlphaFoldDB" id="C0BDA4"/>
<dbReference type="HOGENOM" id="CLU_2232009_0_0_9"/>
<accession>C0BDA4</accession>
<sequence length="105" mass="12535">MYKNTKRIDTMFVQKNVRRNYQWQKIIMLQKTVQTKIHMDPIRMRMLKMLPARISQIKIQAIKMHPVKIRLTGMQRMHMNQTVMHMTAQSPAITKVISIKKVQSS</sequence>
<name>C0BDA4_9FIRM</name>
<reference evidence="1 2" key="2">
    <citation type="submission" date="2009-03" db="EMBL/GenBank/DDBJ databases">
        <title>Draft genome sequence of Coprococcus comes (ATCC 27758).</title>
        <authorList>
            <person name="Sudarsanam P."/>
            <person name="Ley R."/>
            <person name="Guruge J."/>
            <person name="Turnbaugh P.J."/>
            <person name="Mahowald M."/>
            <person name="Liep D."/>
            <person name="Gordon J."/>
        </authorList>
    </citation>
    <scope>NUCLEOTIDE SEQUENCE [LARGE SCALE GENOMIC DNA]</scope>
    <source>
        <strain evidence="1 2">ATCC 27758</strain>
    </source>
</reference>
<organism evidence="1 2">
    <name type="scientific">Coprococcus comes ATCC 27758</name>
    <dbReference type="NCBI Taxonomy" id="470146"/>
    <lineage>
        <taxon>Bacteria</taxon>
        <taxon>Bacillati</taxon>
        <taxon>Bacillota</taxon>
        <taxon>Clostridia</taxon>
        <taxon>Lachnospirales</taxon>
        <taxon>Lachnospiraceae</taxon>
        <taxon>Coprococcus</taxon>
    </lineage>
</organism>
<reference evidence="1 2" key="1">
    <citation type="submission" date="2009-02" db="EMBL/GenBank/DDBJ databases">
        <authorList>
            <person name="Fulton L."/>
            <person name="Clifton S."/>
            <person name="Fulton B."/>
            <person name="Xu J."/>
            <person name="Minx P."/>
            <person name="Pepin K.H."/>
            <person name="Johnson M."/>
            <person name="Bhonagiri V."/>
            <person name="Nash W.E."/>
            <person name="Mardis E.R."/>
            <person name="Wilson R.K."/>
        </authorList>
    </citation>
    <scope>NUCLEOTIDE SEQUENCE [LARGE SCALE GENOMIC DNA]</scope>
    <source>
        <strain evidence="1 2">ATCC 27758</strain>
    </source>
</reference>
<evidence type="ECO:0000313" key="2">
    <source>
        <dbReference type="Proteomes" id="UP000003793"/>
    </source>
</evidence>
<comment type="caution">
    <text evidence="1">The sequence shown here is derived from an EMBL/GenBank/DDBJ whole genome shotgun (WGS) entry which is preliminary data.</text>
</comment>